<dbReference type="RefSeq" id="WP_131553342.1">
    <property type="nucleotide sequence ID" value="NZ_SJSK01000002.1"/>
</dbReference>
<dbReference type="PANTHER" id="PTHR43856">
    <property type="entry name" value="CARDIOLIPIN HYDROLASE"/>
    <property type="match status" value="1"/>
</dbReference>
<dbReference type="InterPro" id="IPR001736">
    <property type="entry name" value="PLipase_D/transphosphatidylase"/>
</dbReference>
<reference evidence="8 9" key="1">
    <citation type="submission" date="2019-02" db="EMBL/GenBank/DDBJ databases">
        <title>Pedobacter sp. RP-1-13 sp. nov., isolated from Arctic soil.</title>
        <authorList>
            <person name="Dahal R.H."/>
        </authorList>
    </citation>
    <scope>NUCLEOTIDE SEQUENCE [LARGE SCALE GENOMIC DNA]</scope>
    <source>
        <strain evidence="8 9">RP-1-13</strain>
    </source>
</reference>
<dbReference type="PANTHER" id="PTHR43856:SF1">
    <property type="entry name" value="MITOCHONDRIAL CARDIOLIPIN HYDROLASE"/>
    <property type="match status" value="1"/>
</dbReference>
<evidence type="ECO:0000256" key="3">
    <source>
        <dbReference type="ARBA" id="ARBA00012027"/>
    </source>
</evidence>
<dbReference type="EC" id="3.1.4.4" evidence="3"/>
<keyword evidence="5" id="KW-0442">Lipid degradation</keyword>
<gene>
    <name evidence="8" type="ORF">EZ428_11840</name>
</gene>
<proteinExistence type="inferred from homology"/>
<sequence>MEFSIQQSDCFKTGFFLQNKQKADYSPFQGNDELFLTQEGNASLKEEILKLIDQAERVIKVCSFIITDREVFQVLLEKVKSRRIAVFVLTQLDPTKLKNTMAMANHVTDEELSENPAHTHLYHIKALFDQGAHVRAATTAHAKFLLIDRKMGLLMSANLTTPSLNLNTESGIYVDNDTVAELDRLFDIIFQHGTRYRQYFTASKSKAFVVSNNEHVSTDYLLINPSGRLRYTYEQHTHHLYETMLEYVNQATEYVYISTYSIVGLEKLPAFTRAVEAAVSRGVSISIFCRGMNYRSDHLKNTLLLAQLGCKVYGDVYNHSKGIINENTGMIFTANIDGNHGLINGLEVGYVLNKVQRAAFLDFHLTLIGSSPYVFHTHPQRAELFKTYGDYEVLKGLKPPVFPDELEIHGMKSIRLAEADFKRHAIFYARQQHNNFLVIGPALYRCQYQSGKFTILSREEFRTDLEKYILKFNNLKITLN</sequence>
<dbReference type="GO" id="GO:0004630">
    <property type="term" value="F:phospholipase D activity"/>
    <property type="evidence" value="ECO:0007669"/>
    <property type="project" value="UniProtKB-EC"/>
</dbReference>
<dbReference type="GO" id="GO:0006793">
    <property type="term" value="P:phosphorus metabolic process"/>
    <property type="evidence" value="ECO:0007669"/>
    <property type="project" value="UniProtKB-ARBA"/>
</dbReference>
<evidence type="ECO:0000256" key="2">
    <source>
        <dbReference type="ARBA" id="ARBA00008664"/>
    </source>
</evidence>
<evidence type="ECO:0000256" key="1">
    <source>
        <dbReference type="ARBA" id="ARBA00000798"/>
    </source>
</evidence>
<feature type="domain" description="PLD phosphodiesterase" evidence="7">
    <location>
        <begin position="136"/>
        <end position="163"/>
    </location>
</feature>
<evidence type="ECO:0000256" key="6">
    <source>
        <dbReference type="ARBA" id="ARBA00023098"/>
    </source>
</evidence>
<evidence type="ECO:0000256" key="4">
    <source>
        <dbReference type="ARBA" id="ARBA00022801"/>
    </source>
</evidence>
<organism evidence="8 9">
    <name type="scientific">Pedobacter frigiditerrae</name>
    <dbReference type="NCBI Taxonomy" id="2530452"/>
    <lineage>
        <taxon>Bacteria</taxon>
        <taxon>Pseudomonadati</taxon>
        <taxon>Bacteroidota</taxon>
        <taxon>Sphingobacteriia</taxon>
        <taxon>Sphingobacteriales</taxon>
        <taxon>Sphingobacteriaceae</taxon>
        <taxon>Pedobacter</taxon>
    </lineage>
</organism>
<dbReference type="InterPro" id="IPR025202">
    <property type="entry name" value="PLD-like_dom"/>
</dbReference>
<comment type="similarity">
    <text evidence="2">Belongs to the phospholipase D family.</text>
</comment>
<dbReference type="SUPFAM" id="SSF56024">
    <property type="entry name" value="Phospholipase D/nuclease"/>
    <property type="match status" value="2"/>
</dbReference>
<protein>
    <recommendedName>
        <fullName evidence="3">phospholipase D</fullName>
        <ecNumber evidence="3">3.1.4.4</ecNumber>
    </recommendedName>
</protein>
<keyword evidence="6" id="KW-0443">Lipid metabolism</keyword>
<dbReference type="Proteomes" id="UP000292884">
    <property type="component" value="Unassembled WGS sequence"/>
</dbReference>
<dbReference type="GO" id="GO:0016042">
    <property type="term" value="P:lipid catabolic process"/>
    <property type="evidence" value="ECO:0007669"/>
    <property type="project" value="UniProtKB-KW"/>
</dbReference>
<dbReference type="Gene3D" id="3.30.870.10">
    <property type="entry name" value="Endonuclease Chain A"/>
    <property type="match status" value="2"/>
</dbReference>
<dbReference type="EMBL" id="SJSK01000002">
    <property type="protein sequence ID" value="TCC92404.1"/>
    <property type="molecule type" value="Genomic_DNA"/>
</dbReference>
<accession>A0A4R0N261</accession>
<comment type="catalytic activity">
    <reaction evidence="1">
        <text>a 1,2-diacyl-sn-glycero-3-phosphocholine + H2O = a 1,2-diacyl-sn-glycero-3-phosphate + choline + H(+)</text>
        <dbReference type="Rhea" id="RHEA:14445"/>
        <dbReference type="ChEBI" id="CHEBI:15354"/>
        <dbReference type="ChEBI" id="CHEBI:15377"/>
        <dbReference type="ChEBI" id="CHEBI:15378"/>
        <dbReference type="ChEBI" id="CHEBI:57643"/>
        <dbReference type="ChEBI" id="CHEBI:58608"/>
        <dbReference type="EC" id="3.1.4.4"/>
    </reaction>
</comment>
<dbReference type="InterPro" id="IPR051406">
    <property type="entry name" value="PLD_domain"/>
</dbReference>
<dbReference type="OrthoDB" id="1490185at2"/>
<name>A0A4R0N261_9SPHI</name>
<evidence type="ECO:0000313" key="8">
    <source>
        <dbReference type="EMBL" id="TCC92404.1"/>
    </source>
</evidence>
<evidence type="ECO:0000259" key="7">
    <source>
        <dbReference type="PROSITE" id="PS50035"/>
    </source>
</evidence>
<comment type="caution">
    <text evidence="8">The sequence shown here is derived from an EMBL/GenBank/DDBJ whole genome shotgun (WGS) entry which is preliminary data.</text>
</comment>
<evidence type="ECO:0000256" key="5">
    <source>
        <dbReference type="ARBA" id="ARBA00022963"/>
    </source>
</evidence>
<dbReference type="AlphaFoldDB" id="A0A4R0N261"/>
<dbReference type="Pfam" id="PF13091">
    <property type="entry name" value="PLDc_2"/>
    <property type="match status" value="1"/>
</dbReference>
<dbReference type="PROSITE" id="PS50035">
    <property type="entry name" value="PLD"/>
    <property type="match status" value="1"/>
</dbReference>
<evidence type="ECO:0000313" key="9">
    <source>
        <dbReference type="Proteomes" id="UP000292884"/>
    </source>
</evidence>
<dbReference type="GO" id="GO:0016891">
    <property type="term" value="F:RNA endonuclease activity producing 5'-phosphomonoesters, hydrolytic mechanism"/>
    <property type="evidence" value="ECO:0007669"/>
    <property type="project" value="TreeGrafter"/>
</dbReference>
<keyword evidence="9" id="KW-1185">Reference proteome</keyword>
<keyword evidence="4" id="KW-0378">Hydrolase</keyword>